<dbReference type="PROSITE" id="PS50067">
    <property type="entry name" value="KINESIN_MOTOR_2"/>
    <property type="match status" value="1"/>
</dbReference>
<gene>
    <name evidence="13 15" type="primary">KIF16B</name>
</gene>
<evidence type="ECO:0000256" key="8">
    <source>
        <dbReference type="ARBA" id="ARBA00023212"/>
    </source>
</evidence>
<dbReference type="InterPro" id="IPR019821">
    <property type="entry name" value="Kinesin_motor_CS"/>
</dbReference>
<feature type="coiled-coil region" evidence="10">
    <location>
        <begin position="836"/>
        <end position="867"/>
    </location>
</feature>
<dbReference type="SMR" id="A0A5F7ZQI5"/>
<dbReference type="GO" id="GO:0008017">
    <property type="term" value="F:microtubule binding"/>
    <property type="evidence" value="ECO:0007669"/>
    <property type="project" value="InterPro"/>
</dbReference>
<dbReference type="GO" id="GO:0005856">
    <property type="term" value="C:cytoskeleton"/>
    <property type="evidence" value="ECO:0007669"/>
    <property type="project" value="UniProtKB-SubCell"/>
</dbReference>
<evidence type="ECO:0000256" key="5">
    <source>
        <dbReference type="ARBA" id="ARBA00022840"/>
    </source>
</evidence>
<keyword evidence="7 9" id="KW-0505">Motor protein</keyword>
<evidence type="ECO:0000259" key="12">
    <source>
        <dbReference type="PROSITE" id="PS50067"/>
    </source>
</evidence>
<dbReference type="SUPFAM" id="SSF52540">
    <property type="entry name" value="P-loop containing nucleoside triphosphate hydrolases"/>
    <property type="match status" value="1"/>
</dbReference>
<feature type="domain" description="Kinesin motor" evidence="12">
    <location>
        <begin position="3"/>
        <end position="358"/>
    </location>
</feature>
<dbReference type="PROSITE" id="PS00411">
    <property type="entry name" value="KINESIN_MOTOR_1"/>
    <property type="match status" value="1"/>
</dbReference>
<dbReference type="GO" id="GO:0005737">
    <property type="term" value="C:cytoplasm"/>
    <property type="evidence" value="ECO:0007669"/>
    <property type="project" value="UniProtKB-ARBA"/>
</dbReference>
<dbReference type="Proteomes" id="UP000006718">
    <property type="component" value="Chromosome 10"/>
</dbReference>
<dbReference type="Ensembl" id="ENSMMUT00000109076.1">
    <property type="protein sequence ID" value="ENSMMUP00000066903.1"/>
    <property type="gene ID" value="ENSMMUG00000009658.4"/>
</dbReference>
<organism evidence="13 14">
    <name type="scientific">Macaca mulatta</name>
    <name type="common">Rhesus macaque</name>
    <dbReference type="NCBI Taxonomy" id="9544"/>
    <lineage>
        <taxon>Eukaryota</taxon>
        <taxon>Metazoa</taxon>
        <taxon>Chordata</taxon>
        <taxon>Craniata</taxon>
        <taxon>Vertebrata</taxon>
        <taxon>Euteleostomi</taxon>
        <taxon>Mammalia</taxon>
        <taxon>Eutheria</taxon>
        <taxon>Euarchontoglires</taxon>
        <taxon>Primates</taxon>
        <taxon>Haplorrhini</taxon>
        <taxon>Catarrhini</taxon>
        <taxon>Cercopithecidae</taxon>
        <taxon>Cercopithecinae</taxon>
        <taxon>Macaca</taxon>
    </lineage>
</organism>
<dbReference type="GO" id="GO:0003777">
    <property type="term" value="F:microtubule motor activity"/>
    <property type="evidence" value="ECO:0007669"/>
    <property type="project" value="InterPro"/>
</dbReference>
<dbReference type="CDD" id="cd22732">
    <property type="entry name" value="FHA_KIF16B"/>
    <property type="match status" value="1"/>
</dbReference>
<dbReference type="PRINTS" id="PR00380">
    <property type="entry name" value="KINESINHEAVY"/>
</dbReference>
<dbReference type="Pfam" id="PF00498">
    <property type="entry name" value="FHA"/>
    <property type="match status" value="1"/>
</dbReference>
<evidence type="ECO:0000256" key="10">
    <source>
        <dbReference type="SAM" id="Coils"/>
    </source>
</evidence>
<accession>A0A5F7ZQI5</accession>
<dbReference type="VEuPathDB" id="HostDB:ENSMMUG00000009658"/>
<dbReference type="CDD" id="cd01365">
    <property type="entry name" value="KISc_KIF1A_KIF1B"/>
    <property type="match status" value="1"/>
</dbReference>
<name>A0A5F7ZQI5_MACMU</name>
<protein>
    <submittedName>
        <fullName evidence="13">Kinesin family member 16B</fullName>
    </submittedName>
</protein>
<dbReference type="Pfam" id="PF00225">
    <property type="entry name" value="Kinesin"/>
    <property type="match status" value="1"/>
</dbReference>
<dbReference type="GO" id="GO:0007018">
    <property type="term" value="P:microtubule-based movement"/>
    <property type="evidence" value="ECO:0007669"/>
    <property type="project" value="InterPro"/>
</dbReference>
<dbReference type="Gene3D" id="3.40.850.10">
    <property type="entry name" value="Kinesin motor domain"/>
    <property type="match status" value="1"/>
</dbReference>
<feature type="binding site" evidence="9">
    <location>
        <begin position="102"/>
        <end position="109"/>
    </location>
    <ligand>
        <name>ATP</name>
        <dbReference type="ChEBI" id="CHEBI:30616"/>
    </ligand>
</feature>
<dbReference type="PANTHER" id="PTHR47117">
    <property type="entry name" value="STAR-RELATED LIPID TRANSFER PROTEIN 9"/>
    <property type="match status" value="1"/>
</dbReference>
<feature type="region of interest" description="Disordered" evidence="11">
    <location>
        <begin position="1036"/>
        <end position="1057"/>
    </location>
</feature>
<evidence type="ECO:0000313" key="14">
    <source>
        <dbReference type="Proteomes" id="UP000006718"/>
    </source>
</evidence>
<dbReference type="Gene3D" id="2.60.200.20">
    <property type="match status" value="1"/>
</dbReference>
<comment type="subcellular location">
    <subcellularLocation>
        <location evidence="1">Cytoplasm</location>
        <location evidence="1">Cytoskeleton</location>
    </subcellularLocation>
</comment>
<reference evidence="14" key="1">
    <citation type="journal article" date="2007" name="Science">
        <title>Evolutionary and biomedical insights from the rhesus macaque genome.</title>
        <authorList>
            <person name="Gibbs R.A."/>
            <person name="Rogers J."/>
            <person name="Katze M.G."/>
            <person name="Bumgarner R."/>
            <person name="Weinstock G.M."/>
            <person name="Mardis E.R."/>
            <person name="Remington K.A."/>
            <person name="Strausberg R.L."/>
            <person name="Venter J.C."/>
            <person name="Wilson R.K."/>
            <person name="Batzer M.A."/>
            <person name="Bustamante C.D."/>
            <person name="Eichler E.E."/>
            <person name="Hahn M.W."/>
            <person name="Hardison R.C."/>
            <person name="Makova K.D."/>
            <person name="Miller W."/>
            <person name="Milosavljevic A."/>
            <person name="Palermo R.E."/>
            <person name="Siepel A."/>
            <person name="Sikela J.M."/>
            <person name="Attaway T."/>
            <person name="Bell S."/>
            <person name="Bernard K.E."/>
            <person name="Buhay C.J."/>
            <person name="Chandrabose M.N."/>
            <person name="Dao M."/>
            <person name="Davis C."/>
            <person name="Delehaunty K.D."/>
            <person name="Ding Y."/>
            <person name="Dinh H.H."/>
            <person name="Dugan-Rocha S."/>
            <person name="Fulton L.A."/>
            <person name="Gabisi R.A."/>
            <person name="Garner T.T."/>
            <person name="Godfrey J."/>
            <person name="Hawes A.C."/>
            <person name="Hernandez J."/>
            <person name="Hines S."/>
            <person name="Holder M."/>
            <person name="Hume J."/>
            <person name="Jhangiani S.N."/>
            <person name="Joshi V."/>
            <person name="Khan Z.M."/>
            <person name="Kirkness E.F."/>
            <person name="Cree A."/>
            <person name="Fowler R.G."/>
            <person name="Lee S."/>
            <person name="Lewis L.R."/>
            <person name="Li Z."/>
            <person name="Liu Y.-S."/>
            <person name="Moore S.M."/>
            <person name="Muzny D."/>
            <person name="Nazareth L.V."/>
            <person name="Ngo D.N."/>
            <person name="Okwuonu G.O."/>
            <person name="Pai G."/>
            <person name="Parker D."/>
            <person name="Paul H.A."/>
            <person name="Pfannkoch C."/>
            <person name="Pohl C.S."/>
            <person name="Rogers Y.-H.C."/>
            <person name="Ruiz S.J."/>
            <person name="Sabo A."/>
            <person name="Santibanez J."/>
            <person name="Schneider B.W."/>
            <person name="Smith S.M."/>
            <person name="Sodergren E."/>
            <person name="Svatek A.F."/>
            <person name="Utterback T.R."/>
            <person name="Vattathil S."/>
            <person name="Warren W."/>
            <person name="White C.S."/>
            <person name="Chinwalla A.T."/>
            <person name="Feng Y."/>
            <person name="Halpern A.L."/>
            <person name="Hillier L.W."/>
            <person name="Huang X."/>
            <person name="Minx P."/>
            <person name="Nelson J.O."/>
            <person name="Pepin K.H."/>
            <person name="Qin X."/>
            <person name="Sutton G.G."/>
            <person name="Venter E."/>
            <person name="Walenz B.P."/>
            <person name="Wallis J.W."/>
            <person name="Worley K.C."/>
            <person name="Yang S.-P."/>
            <person name="Jones S.M."/>
            <person name="Marra M.A."/>
            <person name="Rocchi M."/>
            <person name="Schein J.E."/>
            <person name="Baertsch R."/>
            <person name="Clarke L."/>
            <person name="Csuros M."/>
            <person name="Glasscock J."/>
            <person name="Harris R.A."/>
            <person name="Havlak P."/>
            <person name="Jackson A.R."/>
            <person name="Jiang H."/>
            <person name="Liu Y."/>
            <person name="Messina D.N."/>
            <person name="Shen Y."/>
            <person name="Song H.X.-Z."/>
            <person name="Wylie T."/>
            <person name="Zhang L."/>
            <person name="Birney E."/>
            <person name="Han K."/>
            <person name="Konkel M.K."/>
            <person name="Lee J."/>
            <person name="Smit A.F.A."/>
            <person name="Ullmer B."/>
            <person name="Wang H."/>
            <person name="Xing J."/>
            <person name="Burhans R."/>
            <person name="Cheng Z."/>
            <person name="Karro J.E."/>
            <person name="Ma J."/>
            <person name="Raney B."/>
            <person name="She X."/>
            <person name="Cox M.J."/>
            <person name="Demuth J.P."/>
            <person name="Dumas L.J."/>
            <person name="Han S.-G."/>
            <person name="Hopkins J."/>
            <person name="Karimpour-Fard A."/>
            <person name="Kim Y.H."/>
            <person name="Pollack J.R."/>
            <person name="Vinar T."/>
            <person name="Addo-Quaye C."/>
            <person name="Degenhardt J."/>
            <person name="Denby A."/>
            <person name="Hubisz M.J."/>
            <person name="Indap A."/>
            <person name="Kosiol C."/>
            <person name="Lahn B.T."/>
            <person name="Lawson H.A."/>
            <person name="Marklein A."/>
            <person name="Nielsen R."/>
            <person name="Vallender E.J."/>
            <person name="Clark A.G."/>
            <person name="Ferguson B."/>
            <person name="Hernandez R.D."/>
            <person name="Hirani K."/>
            <person name="Kehrer-Sawatzki H."/>
            <person name="Kolb J."/>
            <person name="Patil S."/>
            <person name="Pu L.-L."/>
            <person name="Ren Y."/>
            <person name="Smith D.G."/>
            <person name="Wheeler D.A."/>
            <person name="Schenck I."/>
            <person name="Ball E.V."/>
            <person name="Chen R."/>
            <person name="Cooper D.N."/>
            <person name="Giardine B."/>
            <person name="Hsu F."/>
            <person name="Kent W.J."/>
            <person name="Lesk A."/>
            <person name="Nelson D.L."/>
            <person name="O'brien W.E."/>
            <person name="Pruefer K."/>
            <person name="Stenson P.D."/>
            <person name="Wallace J.C."/>
            <person name="Ke H."/>
            <person name="Liu X.-M."/>
            <person name="Wang P."/>
            <person name="Xiang A.P."/>
            <person name="Yang F."/>
            <person name="Barber G.P."/>
            <person name="Haussler D."/>
            <person name="Karolchik D."/>
            <person name="Kern A.D."/>
            <person name="Kuhn R.M."/>
            <person name="Smith K.E."/>
            <person name="Zwieg A.S."/>
        </authorList>
    </citation>
    <scope>NUCLEOTIDE SEQUENCE [LARGE SCALE GENOMIC DNA]</scope>
    <source>
        <strain evidence="14">17573</strain>
    </source>
</reference>
<dbReference type="ExpressionAtlas" id="A0A5F7ZQI5">
    <property type="expression patterns" value="baseline"/>
</dbReference>
<keyword evidence="6 10" id="KW-0175">Coiled coil</keyword>
<keyword evidence="2" id="KW-0963">Cytoplasm</keyword>
<dbReference type="InterPro" id="IPR000253">
    <property type="entry name" value="FHA_dom"/>
</dbReference>
<feature type="coiled-coil region" evidence="10">
    <location>
        <begin position="942"/>
        <end position="1022"/>
    </location>
</feature>
<keyword evidence="5 9" id="KW-0067">ATP-binding</keyword>
<evidence type="ECO:0000256" key="11">
    <source>
        <dbReference type="SAM" id="MobiDB-lite"/>
    </source>
</evidence>
<evidence type="ECO:0000256" key="2">
    <source>
        <dbReference type="ARBA" id="ARBA00022490"/>
    </source>
</evidence>
<evidence type="ECO:0000256" key="3">
    <source>
        <dbReference type="ARBA" id="ARBA00022553"/>
    </source>
</evidence>
<reference evidence="13" key="2">
    <citation type="submission" date="2019-01" db="EMBL/GenBank/DDBJ databases">
        <authorList>
            <person name="Graves T."/>
            <person name="Eichler E.E."/>
            <person name="Wilson R.K."/>
        </authorList>
    </citation>
    <scope>NUCLEOTIDE SEQUENCE [LARGE SCALE GENOMIC DNA]</scope>
    <source>
        <strain evidence="13">17573</strain>
    </source>
</reference>
<dbReference type="InterPro" id="IPR001752">
    <property type="entry name" value="Kinesin_motor_dom"/>
</dbReference>
<dbReference type="InterPro" id="IPR008984">
    <property type="entry name" value="SMAD_FHA_dom_sf"/>
</dbReference>
<comment type="similarity">
    <text evidence="9">Belongs to the TRAFAC class myosin-kinesin ATPase superfamily. Kinesin family.</text>
</comment>
<keyword evidence="4 9" id="KW-0547">Nucleotide-binding</keyword>
<evidence type="ECO:0000256" key="6">
    <source>
        <dbReference type="ARBA" id="ARBA00023054"/>
    </source>
</evidence>
<proteinExistence type="inferred from homology"/>
<dbReference type="FunFam" id="3.40.850.10:FF:000021">
    <property type="entry name" value="kinesin-like protein KIF16B isoform X1"/>
    <property type="match status" value="1"/>
</dbReference>
<reference evidence="13" key="3">
    <citation type="submission" date="2025-08" db="UniProtKB">
        <authorList>
            <consortium name="Ensembl"/>
        </authorList>
    </citation>
    <scope>IDENTIFICATION</scope>
    <source>
        <strain evidence="13">17573</strain>
    </source>
</reference>
<feature type="coiled-coil region" evidence="10">
    <location>
        <begin position="373"/>
        <end position="421"/>
    </location>
</feature>
<feature type="coiled-coil region" evidence="10">
    <location>
        <begin position="599"/>
        <end position="807"/>
    </location>
</feature>
<evidence type="ECO:0000256" key="4">
    <source>
        <dbReference type="ARBA" id="ARBA00022741"/>
    </source>
</evidence>
<dbReference type="InterPro" id="IPR027417">
    <property type="entry name" value="P-loop_NTPase"/>
</dbReference>
<dbReference type="GO" id="GO:0005524">
    <property type="term" value="F:ATP binding"/>
    <property type="evidence" value="ECO:0007669"/>
    <property type="project" value="UniProtKB-UniRule"/>
</dbReference>
<evidence type="ECO:0000256" key="7">
    <source>
        <dbReference type="ARBA" id="ARBA00023175"/>
    </source>
</evidence>
<dbReference type="InterPro" id="IPR036961">
    <property type="entry name" value="Kinesin_motor_dom_sf"/>
</dbReference>
<reference evidence="13" key="4">
    <citation type="submission" date="2025-09" db="UniProtKB">
        <authorList>
            <consortium name="Ensembl"/>
        </authorList>
    </citation>
    <scope>IDENTIFICATION</scope>
    <source>
        <strain evidence="13">17573</strain>
    </source>
</reference>
<evidence type="ECO:0000313" key="13">
    <source>
        <dbReference type="Ensembl" id="ENSMMUP00000066903.1"/>
    </source>
</evidence>
<dbReference type="FunFam" id="2.60.200.20:FF:000005">
    <property type="entry name" value="Kinesin family member 16B"/>
    <property type="match status" value="1"/>
</dbReference>
<sequence>MASVKVAVRVRPMNRREKDLEAKFIIQMEKSKTTITNLKIPEGGTGDSGRERTKTFTYDFSFYSADTKSPDYVSQEMVFKTLGTDVVKSAFEGYNACVFAYGQTGSGKSYTMMGNSGDSGLIPRICEGLFSRINETTRWDEASFRTEVSYLEIYNERVRDLLRRKSSKTFNLRVREHPKEGPYVEDLSKHLVQNYADVEELMDAGNINRTTAATGMNDVSSRSHAIFTIKFTQAKFDSEMPCETVSKIHLVDLAGSERADATGATGVRLKEGGNINKSLVTLGNVISALADLSQDATNTLAKKKPVFVPYRDSVLTWLLKDSLGGNSKTIMIATISPADVNYGETLSTLRYANRAKNIINKPTINEDANVKLIRELRAEIARLKTLLAQGNQIALLDSPTALSMEEKLQQNEARVQELTKEWTNKWNETQNILKEQTLALRKEGIGVVLDSELPHLIGIDDDLLSTGIILYHLKEGQTYVGREDASTEQDIVLHGLDLESEHCIFENIGGTVTLIPLSGSQCSVNGVQIMEATHLNQGAVILLGRTNMFRFNHPKEAAKLREKRKSGLLSSFSLSMTDLSKSRENLSAVMLYNPGLEFERQQREELEKLESKRKLIEEMEEKQKSDKAELERMQQEVETQRKETEIVQLQIRKQEESLKRRSFHIENKLKDLLAEKEKFEEERLREQQEIELLKKRQEEETFLRVQEELQRLKELNNNEKAEKFQIFQELDRLQKEKDEQYAKLELEKKRLEEQEKEQVMLVAHLEEQLREKQEMIQLLRRGEVQWVEEEKRDLEGIRESLLRVKEARAGGDEDGEELEKAQLRFFEFKRRQLVKLVNLEKDLVQQKDLLKKEVQEEQEILECLKCEHDKESRLLGKHEESVTDVTEVAHDFEKIKPVEYRLQYKERQLQYLLQNHLPTLLEEKQRAFEILDRGPLSLDNTLYQVEKEMEEKEEQLAQYQANASQLQKLQATFEFTANIARQEEKVRKKEKEILESREKQQREALERALARLERRHSALQRRSTLGMEIEEQRQKLASLNSGSREQSGLQASLEAEQEALEKDQERINAYIEEEVQRRLQDLHRVISEGCSTSADMMKDNEKLHNGTIQRKLKYERMVSRSLGANPDDLKDPIKISIPRYVLCGQGKDAHFEFEVKVSIFLTLLENGDWRLCSAFSVFIFSKGDEAACEYPVCKIFGLALL</sequence>
<dbReference type="PANTHER" id="PTHR47117:SF8">
    <property type="entry name" value="KINESIN FAMILY MEMBER 16B"/>
    <property type="match status" value="1"/>
</dbReference>
<dbReference type="AlphaFoldDB" id="A0A5F7ZQI5"/>
<dbReference type="SMART" id="SM00129">
    <property type="entry name" value="KISc"/>
    <property type="match status" value="1"/>
</dbReference>
<keyword evidence="14" id="KW-1185">Reference proteome</keyword>
<dbReference type="SUPFAM" id="SSF49879">
    <property type="entry name" value="SMAD/FHA domain"/>
    <property type="match status" value="1"/>
</dbReference>
<keyword evidence="3" id="KW-0597">Phosphoprotein</keyword>
<feature type="compositionally biased region" description="Polar residues" evidence="11">
    <location>
        <begin position="1036"/>
        <end position="1048"/>
    </location>
</feature>
<keyword evidence="8" id="KW-0206">Cytoskeleton</keyword>
<evidence type="ECO:0000313" key="15">
    <source>
        <dbReference type="VGNC" id="VGNC:73839"/>
    </source>
</evidence>
<evidence type="ECO:0000256" key="1">
    <source>
        <dbReference type="ARBA" id="ARBA00004245"/>
    </source>
</evidence>
<dbReference type="VGNC" id="VGNC:73839">
    <property type="gene designation" value="KIF16B"/>
</dbReference>
<dbReference type="Bgee" id="ENSMMUG00000009658">
    <property type="expression patterns" value="Expressed in colon and 21 other cell types or tissues"/>
</dbReference>
<dbReference type="GeneTree" id="ENSGT00940000162977"/>
<evidence type="ECO:0000256" key="9">
    <source>
        <dbReference type="PROSITE-ProRule" id="PRU00283"/>
    </source>
</evidence>